<dbReference type="AlphaFoldDB" id="A0AAV0DCL2"/>
<sequence length="151" mass="16909">MDSQDSAEFTNTTQPASYPMPSMNMNQYNPSSNYTMSFHGANQFNPSSAYSISPRNMNQFTPPIYHVSYQELLNTPIVTSQSCEPIKASKKRAKNAQNSNTSQSSTPQPSIIKKDWSIEEEVALTEAWLHISVDADVGNNQKCCHVESRPR</sequence>
<evidence type="ECO:0000313" key="3">
    <source>
        <dbReference type="Proteomes" id="UP001152523"/>
    </source>
</evidence>
<dbReference type="Proteomes" id="UP001152523">
    <property type="component" value="Unassembled WGS sequence"/>
</dbReference>
<protein>
    <submittedName>
        <fullName evidence="2">Uncharacterized protein</fullName>
    </submittedName>
</protein>
<feature type="compositionally biased region" description="Low complexity" evidence="1">
    <location>
        <begin position="98"/>
        <end position="111"/>
    </location>
</feature>
<keyword evidence="3" id="KW-1185">Reference proteome</keyword>
<feature type="region of interest" description="Disordered" evidence="1">
    <location>
        <begin position="84"/>
        <end position="113"/>
    </location>
</feature>
<gene>
    <name evidence="2" type="ORF">CEPIT_LOCUS14403</name>
</gene>
<comment type="caution">
    <text evidence="2">The sequence shown here is derived from an EMBL/GenBank/DDBJ whole genome shotgun (WGS) entry which is preliminary data.</text>
</comment>
<proteinExistence type="predicted"/>
<reference evidence="2" key="1">
    <citation type="submission" date="2022-07" db="EMBL/GenBank/DDBJ databases">
        <authorList>
            <person name="Macas J."/>
            <person name="Novak P."/>
            <person name="Neumann P."/>
        </authorList>
    </citation>
    <scope>NUCLEOTIDE SEQUENCE</scope>
</reference>
<name>A0AAV0DCL2_9ASTE</name>
<evidence type="ECO:0000313" key="2">
    <source>
        <dbReference type="EMBL" id="CAH9098397.1"/>
    </source>
</evidence>
<feature type="compositionally biased region" description="Polar residues" evidence="1">
    <location>
        <begin position="1"/>
        <end position="16"/>
    </location>
</feature>
<feature type="non-terminal residue" evidence="2">
    <location>
        <position position="151"/>
    </location>
</feature>
<accession>A0AAV0DCL2</accession>
<organism evidence="2 3">
    <name type="scientific">Cuscuta epithymum</name>
    <dbReference type="NCBI Taxonomy" id="186058"/>
    <lineage>
        <taxon>Eukaryota</taxon>
        <taxon>Viridiplantae</taxon>
        <taxon>Streptophyta</taxon>
        <taxon>Embryophyta</taxon>
        <taxon>Tracheophyta</taxon>
        <taxon>Spermatophyta</taxon>
        <taxon>Magnoliopsida</taxon>
        <taxon>eudicotyledons</taxon>
        <taxon>Gunneridae</taxon>
        <taxon>Pentapetalae</taxon>
        <taxon>asterids</taxon>
        <taxon>lamiids</taxon>
        <taxon>Solanales</taxon>
        <taxon>Convolvulaceae</taxon>
        <taxon>Cuscuteae</taxon>
        <taxon>Cuscuta</taxon>
        <taxon>Cuscuta subgen. Cuscuta</taxon>
    </lineage>
</organism>
<dbReference type="EMBL" id="CAMAPF010000099">
    <property type="protein sequence ID" value="CAH9098397.1"/>
    <property type="molecule type" value="Genomic_DNA"/>
</dbReference>
<feature type="region of interest" description="Disordered" evidence="1">
    <location>
        <begin position="1"/>
        <end position="30"/>
    </location>
</feature>
<evidence type="ECO:0000256" key="1">
    <source>
        <dbReference type="SAM" id="MobiDB-lite"/>
    </source>
</evidence>